<proteinExistence type="predicted"/>
<organism evidence="2 3">
    <name type="scientific">Candidatus Hakubella thermalkaliphila</name>
    <dbReference type="NCBI Taxonomy" id="2754717"/>
    <lineage>
        <taxon>Bacteria</taxon>
        <taxon>Bacillati</taxon>
        <taxon>Actinomycetota</taxon>
        <taxon>Actinomycetota incertae sedis</taxon>
        <taxon>Candidatus Hakubellales</taxon>
        <taxon>Candidatus Hakubellaceae</taxon>
        <taxon>Candidatus Hakubella</taxon>
    </lineage>
</organism>
<dbReference type="AlphaFoldDB" id="A0A6V8QB19"/>
<evidence type="ECO:0000313" key="2">
    <source>
        <dbReference type="EMBL" id="GFP24882.1"/>
    </source>
</evidence>
<dbReference type="EMBL" id="BLRX01000021">
    <property type="protein sequence ID" value="GFP24882.1"/>
    <property type="molecule type" value="Genomic_DNA"/>
</dbReference>
<gene>
    <name evidence="1" type="ORF">HKBW3S06_00524</name>
    <name evidence="2" type="ORF">HKBW3S25_00320</name>
</gene>
<dbReference type="EMBL" id="BLRV01000032">
    <property type="protein sequence ID" value="GFP21298.1"/>
    <property type="molecule type" value="Genomic_DNA"/>
</dbReference>
<accession>A0A6V8QB19</accession>
<dbReference type="Proteomes" id="UP000543224">
    <property type="component" value="Unassembled WGS sequence"/>
</dbReference>
<comment type="caution">
    <text evidence="2">The sequence shown here is derived from an EMBL/GenBank/DDBJ whole genome shotgun (WGS) entry which is preliminary data.</text>
</comment>
<protein>
    <submittedName>
        <fullName evidence="2">Uncharacterized protein</fullName>
    </submittedName>
</protein>
<name>A0A6V8QB19_9ACTN</name>
<dbReference type="Proteomes" id="UP000580051">
    <property type="component" value="Unassembled WGS sequence"/>
</dbReference>
<reference evidence="3 4" key="1">
    <citation type="journal article" date="2020" name="Front. Microbiol.">
        <title>Single-cell genomics of novel Actinobacteria with the Wood-Ljungdahl pathway discovered in a serpentinizing system.</title>
        <authorList>
            <person name="Merino N."/>
            <person name="Kawai M."/>
            <person name="Boyd E.S."/>
            <person name="Colman D.R."/>
            <person name="McGlynn S.E."/>
            <person name="Nealson K.H."/>
            <person name="Kurokawa K."/>
            <person name="Hongoh Y."/>
        </authorList>
    </citation>
    <scope>NUCLEOTIDE SEQUENCE [LARGE SCALE GENOMIC DNA]</scope>
    <source>
        <strain evidence="1 4">S06</strain>
        <strain evidence="2 3">S25</strain>
    </source>
</reference>
<evidence type="ECO:0000313" key="1">
    <source>
        <dbReference type="EMBL" id="GFP21298.1"/>
    </source>
</evidence>
<evidence type="ECO:0000313" key="4">
    <source>
        <dbReference type="Proteomes" id="UP000580051"/>
    </source>
</evidence>
<evidence type="ECO:0000313" key="3">
    <source>
        <dbReference type="Proteomes" id="UP000543224"/>
    </source>
</evidence>
<sequence>MVLGGAWPALLDLDFVEFGWSKEKMIGCSALAGFPQVETRQLGTSYK</sequence>